<evidence type="ECO:0000313" key="3">
    <source>
        <dbReference type="Proteomes" id="UP001446871"/>
    </source>
</evidence>
<dbReference type="Proteomes" id="UP001446871">
    <property type="component" value="Unassembled WGS sequence"/>
</dbReference>
<sequence length="264" mass="30333">MENKKRNVVAPLNFIKRLDLYDLEKPFSIGHEIESWTGNGREASFTFEKNGFAVIETASSLEYHEFEDKKTVEDTYVPEIGSCLLEYFGATSVHVFSVLTRRRHPKFPQVEMRKTGPIIQPATRVHVDGTAKAFDTLLTELDESRPHANKRFIYVNVWKPLNGPLYDWPLAICDAATVEDQDLEAHDQVLPEVVRENYMVRHNAKHRWYYLSGQTTSELLVFRQVDSDGNKGVPHTSFPLPHDQVQSISCPRESIELRAVVYLD</sequence>
<accession>A0ABR1UK92</accession>
<reference evidence="2 3" key="1">
    <citation type="submission" date="2023-01" db="EMBL/GenBank/DDBJ databases">
        <title>Analysis of 21 Apiospora genomes using comparative genomics revels a genus with tremendous synthesis potential of carbohydrate active enzymes and secondary metabolites.</title>
        <authorList>
            <person name="Sorensen T."/>
        </authorList>
    </citation>
    <scope>NUCLEOTIDE SEQUENCE [LARGE SCALE GENOMIC DNA]</scope>
    <source>
        <strain evidence="2 3">CBS 83171</strain>
    </source>
</reference>
<dbReference type="PANTHER" id="PTHR34598">
    <property type="entry name" value="BLL6449 PROTEIN"/>
    <property type="match status" value="1"/>
</dbReference>
<dbReference type="NCBIfam" id="NF041278">
    <property type="entry name" value="CmcJ_NvfI_EfuI"/>
    <property type="match status" value="1"/>
</dbReference>
<evidence type="ECO:0008006" key="4">
    <source>
        <dbReference type="Google" id="ProtNLM"/>
    </source>
</evidence>
<comment type="caution">
    <text evidence="2">The sequence shown here is derived from an EMBL/GenBank/DDBJ whole genome shotgun (WGS) entry which is preliminary data.</text>
</comment>
<keyword evidence="3" id="KW-1185">Reference proteome</keyword>
<dbReference type="EMBL" id="JAQQWM010000006">
    <property type="protein sequence ID" value="KAK8059318.1"/>
    <property type="molecule type" value="Genomic_DNA"/>
</dbReference>
<gene>
    <name evidence="2" type="ORF">PG996_009248</name>
</gene>
<proteinExistence type="inferred from homology"/>
<name>A0ABR1UK92_9PEZI</name>
<organism evidence="2 3">
    <name type="scientific">Apiospora saccharicola</name>
    <dbReference type="NCBI Taxonomy" id="335842"/>
    <lineage>
        <taxon>Eukaryota</taxon>
        <taxon>Fungi</taxon>
        <taxon>Dikarya</taxon>
        <taxon>Ascomycota</taxon>
        <taxon>Pezizomycotina</taxon>
        <taxon>Sordariomycetes</taxon>
        <taxon>Xylariomycetidae</taxon>
        <taxon>Amphisphaeriales</taxon>
        <taxon>Apiosporaceae</taxon>
        <taxon>Apiospora</taxon>
    </lineage>
</organism>
<protein>
    <recommendedName>
        <fullName evidence="4">Methyltransferase</fullName>
    </recommendedName>
</protein>
<dbReference type="PANTHER" id="PTHR34598:SF3">
    <property type="entry name" value="OXIDOREDUCTASE AN1597"/>
    <property type="match status" value="1"/>
</dbReference>
<comment type="similarity">
    <text evidence="1">Belongs to the asaB hydroxylase/desaturase family.</text>
</comment>
<dbReference type="InterPro" id="IPR044053">
    <property type="entry name" value="AsaB-like"/>
</dbReference>
<evidence type="ECO:0000313" key="2">
    <source>
        <dbReference type="EMBL" id="KAK8059318.1"/>
    </source>
</evidence>
<evidence type="ECO:0000256" key="1">
    <source>
        <dbReference type="ARBA" id="ARBA00023604"/>
    </source>
</evidence>